<sequence length="246" mass="26991">MVERKLGSRGRRCRTLKSSLGRRMYYRREVELMELDPMIYETRIAKNISEENLSGPMDQMLGPNGIGDEGSSRFCPYPPGFEPCSDQTHVHYELARAGISPQPMRDTLITKAERGIVSLVVSISPINLVVGTSDMVQVRKKEATKLYTVSMKVDDGVNHDNEDKRVAIVQVATSSLGGVVAEGLNKTTLGLCNKGKTSGEIDTLSEETLYCLNYDVASGALHQRGSGVVRVEKQDANGDMPVLPID</sequence>
<proteinExistence type="predicted"/>
<protein>
    <submittedName>
        <fullName evidence="1">Uncharacterized protein</fullName>
    </submittedName>
</protein>
<keyword evidence="2" id="KW-1185">Reference proteome</keyword>
<dbReference type="Proteomes" id="UP001341840">
    <property type="component" value="Unassembled WGS sequence"/>
</dbReference>
<name>A0ABU6YBB6_9FABA</name>
<evidence type="ECO:0000313" key="1">
    <source>
        <dbReference type="EMBL" id="MED6207211.1"/>
    </source>
</evidence>
<comment type="caution">
    <text evidence="1">The sequence shown here is derived from an EMBL/GenBank/DDBJ whole genome shotgun (WGS) entry which is preliminary data.</text>
</comment>
<gene>
    <name evidence="1" type="ORF">PIB30_033716</name>
</gene>
<evidence type="ECO:0000313" key="2">
    <source>
        <dbReference type="Proteomes" id="UP001341840"/>
    </source>
</evidence>
<accession>A0ABU6YBB6</accession>
<dbReference type="EMBL" id="JASCZI010241809">
    <property type="protein sequence ID" value="MED6207211.1"/>
    <property type="molecule type" value="Genomic_DNA"/>
</dbReference>
<reference evidence="1 2" key="1">
    <citation type="journal article" date="2023" name="Plants (Basel)">
        <title>Bridging the Gap: Combining Genomics and Transcriptomics Approaches to Understand Stylosanthes scabra, an Orphan Legume from the Brazilian Caatinga.</title>
        <authorList>
            <person name="Ferreira-Neto J.R.C."/>
            <person name="da Silva M.D."/>
            <person name="Binneck E."/>
            <person name="de Melo N.F."/>
            <person name="da Silva R.H."/>
            <person name="de Melo A.L.T.M."/>
            <person name="Pandolfi V."/>
            <person name="Bustamante F.O."/>
            <person name="Brasileiro-Vidal A.C."/>
            <person name="Benko-Iseppon A.M."/>
        </authorList>
    </citation>
    <scope>NUCLEOTIDE SEQUENCE [LARGE SCALE GENOMIC DNA]</scope>
    <source>
        <tissue evidence="1">Leaves</tissue>
    </source>
</reference>
<organism evidence="1 2">
    <name type="scientific">Stylosanthes scabra</name>
    <dbReference type="NCBI Taxonomy" id="79078"/>
    <lineage>
        <taxon>Eukaryota</taxon>
        <taxon>Viridiplantae</taxon>
        <taxon>Streptophyta</taxon>
        <taxon>Embryophyta</taxon>
        <taxon>Tracheophyta</taxon>
        <taxon>Spermatophyta</taxon>
        <taxon>Magnoliopsida</taxon>
        <taxon>eudicotyledons</taxon>
        <taxon>Gunneridae</taxon>
        <taxon>Pentapetalae</taxon>
        <taxon>rosids</taxon>
        <taxon>fabids</taxon>
        <taxon>Fabales</taxon>
        <taxon>Fabaceae</taxon>
        <taxon>Papilionoideae</taxon>
        <taxon>50 kb inversion clade</taxon>
        <taxon>dalbergioids sensu lato</taxon>
        <taxon>Dalbergieae</taxon>
        <taxon>Pterocarpus clade</taxon>
        <taxon>Stylosanthes</taxon>
    </lineage>
</organism>